<feature type="compositionally biased region" description="Low complexity" evidence="1">
    <location>
        <begin position="619"/>
        <end position="634"/>
    </location>
</feature>
<gene>
    <name evidence="3" type="ORF">PFISCL1PPCAC_21147</name>
</gene>
<name>A0AAV5WH79_9BILA</name>
<keyword evidence="2" id="KW-1133">Transmembrane helix</keyword>
<evidence type="ECO:0000313" key="4">
    <source>
        <dbReference type="Proteomes" id="UP001432322"/>
    </source>
</evidence>
<comment type="caution">
    <text evidence="3">The sequence shown here is derived from an EMBL/GenBank/DDBJ whole genome shotgun (WGS) entry which is preliminary data.</text>
</comment>
<protein>
    <submittedName>
        <fullName evidence="3">Uncharacterized protein</fullName>
    </submittedName>
</protein>
<dbReference type="AlphaFoldDB" id="A0AAV5WH79"/>
<feature type="non-terminal residue" evidence="3">
    <location>
        <position position="1"/>
    </location>
</feature>
<keyword evidence="2" id="KW-0812">Transmembrane</keyword>
<keyword evidence="4" id="KW-1185">Reference proteome</keyword>
<evidence type="ECO:0000256" key="2">
    <source>
        <dbReference type="SAM" id="Phobius"/>
    </source>
</evidence>
<feature type="compositionally biased region" description="Basic and acidic residues" evidence="1">
    <location>
        <begin position="719"/>
        <end position="731"/>
    </location>
</feature>
<reference evidence="3" key="1">
    <citation type="submission" date="2023-10" db="EMBL/GenBank/DDBJ databases">
        <title>Genome assembly of Pristionchus species.</title>
        <authorList>
            <person name="Yoshida K."/>
            <person name="Sommer R.J."/>
        </authorList>
    </citation>
    <scope>NUCLEOTIDE SEQUENCE</scope>
    <source>
        <strain evidence="3">RS5133</strain>
    </source>
</reference>
<evidence type="ECO:0000256" key="1">
    <source>
        <dbReference type="SAM" id="MobiDB-lite"/>
    </source>
</evidence>
<proteinExistence type="predicted"/>
<feature type="transmembrane region" description="Helical" evidence="2">
    <location>
        <begin position="552"/>
        <end position="578"/>
    </location>
</feature>
<keyword evidence="2" id="KW-0472">Membrane</keyword>
<evidence type="ECO:0000313" key="3">
    <source>
        <dbReference type="EMBL" id="GMT29850.1"/>
    </source>
</evidence>
<organism evidence="3 4">
    <name type="scientific">Pristionchus fissidentatus</name>
    <dbReference type="NCBI Taxonomy" id="1538716"/>
    <lineage>
        <taxon>Eukaryota</taxon>
        <taxon>Metazoa</taxon>
        <taxon>Ecdysozoa</taxon>
        <taxon>Nematoda</taxon>
        <taxon>Chromadorea</taxon>
        <taxon>Rhabditida</taxon>
        <taxon>Rhabditina</taxon>
        <taxon>Diplogasteromorpha</taxon>
        <taxon>Diplogasteroidea</taxon>
        <taxon>Neodiplogasteridae</taxon>
        <taxon>Pristionchus</taxon>
    </lineage>
</organism>
<feature type="region of interest" description="Disordered" evidence="1">
    <location>
        <begin position="589"/>
        <end position="648"/>
    </location>
</feature>
<dbReference type="EMBL" id="BTSY01000005">
    <property type="protein sequence ID" value="GMT29850.1"/>
    <property type="molecule type" value="Genomic_DNA"/>
</dbReference>
<accession>A0AAV5WH79</accession>
<feature type="compositionally biased region" description="Basic and acidic residues" evidence="1">
    <location>
        <begin position="695"/>
        <end position="705"/>
    </location>
</feature>
<feature type="region of interest" description="Disordered" evidence="1">
    <location>
        <begin position="670"/>
        <end position="731"/>
    </location>
</feature>
<sequence length="731" mass="81447">ISLSPHFFSFHSFRLVDWSSTRAPLLTKMSTHFSIRRLLLLLMMLRCLHAIGLTECGRLFYCTVHTDCFEAGSSSIVGKTGWISYTALRVQKERKHAEGFKPETCKRYVAMSVNPGARSLRVYIQDGTVPTAQGLKLWFQSDENGFIECKNNIATITQRNIDFKIGTQHQGDIDGANRFTPEMVFCSFNLNREGIYSPKQRFEYFNKKASTFYIAPANEGRPTSGAVEILHAIYYGMCSKPELKPVISLKDGDPDELRASVDALNGLARLQKYEIEWPKEPEEKMGQEDSSVYKCPGEFAMYHRAPHATPWKYAPDGILCQYGHLHPIGDDNFAKRVEPNHEVKCIRKKCAMCDQCSNCSIKESGNVPYFNSLKSGDECTVIKCPLNMVVKFKTEKRELVHASPQLKCSAKSGLTQKYWEMVENQPHELEYVKCINKVECTKLHPVSAGNCTGRADGTCFEPFIADDIKEGGVSLCSRKEQANYNYFLHYTAPSGETRNLTEFKCNKQTGAWDAKDNNNNFVAIEDNSKLICIHKPDVKIALPQEEPFTKSAGFAVIVVGAVLLVVGVIIAGAVYCTYMMRKKAAKRKDMDSVSVTMQEHKKNKKKQSEKQDSGPLIKSVTTTGTSGQSTSVSGPLAKPVPLRHDGKPKEGIAVLNLKTGQSKNMSWATADGAVTKKKKSASTVDSGDKTISVEPEAKPKPKVDLLKFGADESVLQSHTQKDEVVEDDTVR</sequence>
<dbReference type="Proteomes" id="UP001432322">
    <property type="component" value="Unassembled WGS sequence"/>
</dbReference>
<feature type="non-terminal residue" evidence="3">
    <location>
        <position position="731"/>
    </location>
</feature>